<dbReference type="SUPFAM" id="SSF51735">
    <property type="entry name" value="NAD(P)-binding Rossmann-fold domains"/>
    <property type="match status" value="1"/>
</dbReference>
<keyword evidence="4" id="KW-1185">Reference proteome</keyword>
<dbReference type="AlphaFoldDB" id="A0A426RXW5"/>
<dbReference type="InterPro" id="IPR020904">
    <property type="entry name" value="Sc_DH/Rdtase_CS"/>
</dbReference>
<dbReference type="CDD" id="cd05233">
    <property type="entry name" value="SDR_c"/>
    <property type="match status" value="1"/>
</dbReference>
<keyword evidence="2" id="KW-0560">Oxidoreductase</keyword>
<dbReference type="NCBIfam" id="NF005559">
    <property type="entry name" value="PRK07231.1"/>
    <property type="match status" value="1"/>
</dbReference>
<dbReference type="Gene3D" id="3.40.50.720">
    <property type="entry name" value="NAD(P)-binding Rossmann-like Domain"/>
    <property type="match status" value="1"/>
</dbReference>
<name>A0A426RXW5_9ACTN</name>
<evidence type="ECO:0000256" key="1">
    <source>
        <dbReference type="ARBA" id="ARBA00006484"/>
    </source>
</evidence>
<comment type="similarity">
    <text evidence="1">Belongs to the short-chain dehydrogenases/reductases (SDR) family.</text>
</comment>
<dbReference type="PROSITE" id="PS00061">
    <property type="entry name" value="ADH_SHORT"/>
    <property type="match status" value="1"/>
</dbReference>
<dbReference type="PRINTS" id="PR00081">
    <property type="entry name" value="GDHRDH"/>
</dbReference>
<dbReference type="FunFam" id="3.40.50.720:FF:000084">
    <property type="entry name" value="Short-chain dehydrogenase reductase"/>
    <property type="match status" value="1"/>
</dbReference>
<dbReference type="Proteomes" id="UP000276379">
    <property type="component" value="Unassembled WGS sequence"/>
</dbReference>
<accession>A0A426RXW5</accession>
<proteinExistence type="inferred from homology"/>
<dbReference type="PRINTS" id="PR00080">
    <property type="entry name" value="SDRFAMILY"/>
</dbReference>
<dbReference type="InterPro" id="IPR036291">
    <property type="entry name" value="NAD(P)-bd_dom_sf"/>
</dbReference>
<dbReference type="GO" id="GO:0016491">
    <property type="term" value="F:oxidoreductase activity"/>
    <property type="evidence" value="ECO:0007669"/>
    <property type="project" value="UniProtKB-KW"/>
</dbReference>
<sequence>MNQNSSGQGRFAGRTAVVTGASRGIGLAIAGRLVAEGARVCLTARKTGPLEEAAAALPPDSVVTVAGRADDPGHRREVLDTVAREFGGLDVLVNNAGINPAYGPVIGLDLDVARKVLEVNVLATLAWVQAAVAHPRLGFAERRGTVVNLSSVTGDTPSPGIGLYGVSKAAVSHLTRTLAAELGPEIRVNAVAPAVVRTRFAEALYEGRETEVAADYPLRRLGEPSDIASAVAYLASEDSSWVTGHVLTVDGGLTVAGGTA</sequence>
<protein>
    <submittedName>
        <fullName evidence="3">3-oxoacyl-ACP reductase</fullName>
    </submittedName>
</protein>
<dbReference type="Pfam" id="PF13561">
    <property type="entry name" value="adh_short_C2"/>
    <property type="match status" value="1"/>
</dbReference>
<organism evidence="3 4">
    <name type="scientific">Streptomyces griseofuscus</name>
    <dbReference type="NCBI Taxonomy" id="146922"/>
    <lineage>
        <taxon>Bacteria</taxon>
        <taxon>Bacillati</taxon>
        <taxon>Actinomycetota</taxon>
        <taxon>Actinomycetes</taxon>
        <taxon>Kitasatosporales</taxon>
        <taxon>Streptomycetaceae</taxon>
        <taxon>Streptomyces</taxon>
    </lineage>
</organism>
<evidence type="ECO:0000313" key="4">
    <source>
        <dbReference type="Proteomes" id="UP000276379"/>
    </source>
</evidence>
<evidence type="ECO:0000313" key="3">
    <source>
        <dbReference type="EMBL" id="RRQ80005.1"/>
    </source>
</evidence>
<evidence type="ECO:0000256" key="2">
    <source>
        <dbReference type="ARBA" id="ARBA00023002"/>
    </source>
</evidence>
<dbReference type="EMBL" id="PDES01000017">
    <property type="protein sequence ID" value="RRQ80005.1"/>
    <property type="molecule type" value="Genomic_DNA"/>
</dbReference>
<reference evidence="3 4" key="1">
    <citation type="submission" date="2017-10" db="EMBL/GenBank/DDBJ databases">
        <title>Draft genome of actinobacteria isolated from guarana (Paullinia cupana (Mart.) Ducke.</title>
        <authorList>
            <person name="Siqueira K.A."/>
            <person name="Liotti R.G."/>
            <person name="Mendes T.A."/>
            <person name="Soares M.A."/>
        </authorList>
    </citation>
    <scope>NUCLEOTIDE SEQUENCE [LARGE SCALE GENOMIC DNA]</scope>
    <source>
        <strain evidence="3 4">199</strain>
    </source>
</reference>
<dbReference type="PANTHER" id="PTHR43943:SF2">
    <property type="entry name" value="DEHYDROGENASE_REDUCTASE 4"/>
    <property type="match status" value="1"/>
</dbReference>
<gene>
    <name evidence="3" type="ORF">CQW44_33275</name>
</gene>
<dbReference type="InterPro" id="IPR002347">
    <property type="entry name" value="SDR_fam"/>
</dbReference>
<dbReference type="PANTHER" id="PTHR43943">
    <property type="entry name" value="DEHYDROGENASE/REDUCTASE (SDR FAMILY) MEMBER 4"/>
    <property type="match status" value="1"/>
</dbReference>
<comment type="caution">
    <text evidence="3">The sequence shown here is derived from an EMBL/GenBank/DDBJ whole genome shotgun (WGS) entry which is preliminary data.</text>
</comment>
<dbReference type="RefSeq" id="WP_125214975.1">
    <property type="nucleotide sequence ID" value="NZ_PDES01000017.1"/>
</dbReference>